<dbReference type="Proteomes" id="UP000653644">
    <property type="component" value="Unassembled WGS sequence"/>
</dbReference>
<dbReference type="EMBL" id="BMVN01000003">
    <property type="protein sequence ID" value="GHA07768.1"/>
    <property type="molecule type" value="Genomic_DNA"/>
</dbReference>
<comment type="caution">
    <text evidence="1">The sequence shown here is derived from an EMBL/GenBank/DDBJ whole genome shotgun (WGS) entry which is preliminary data.</text>
</comment>
<evidence type="ECO:0000313" key="2">
    <source>
        <dbReference type="Proteomes" id="UP000653644"/>
    </source>
</evidence>
<evidence type="ECO:0000313" key="1">
    <source>
        <dbReference type="EMBL" id="GHA07768.1"/>
    </source>
</evidence>
<gene>
    <name evidence="1" type="ORF">GCM10010345_10100</name>
</gene>
<keyword evidence="2" id="KW-1185">Reference proteome</keyword>
<sequence>MMVADWGVTAVAVGAKASPVTARAPAASAAPVAVRLPLMGIRFPFVWGVPWGRPTDERPRQAGAGTLHGGADLTVRRMVRAH</sequence>
<reference evidence="2" key="1">
    <citation type="journal article" date="2019" name="Int. J. Syst. Evol. Microbiol.">
        <title>The Global Catalogue of Microorganisms (GCM) 10K type strain sequencing project: providing services to taxonomists for standard genome sequencing and annotation.</title>
        <authorList>
            <consortium name="The Broad Institute Genomics Platform"/>
            <consortium name="The Broad Institute Genome Sequencing Center for Infectious Disease"/>
            <person name="Wu L."/>
            <person name="Ma J."/>
        </authorList>
    </citation>
    <scope>NUCLEOTIDE SEQUENCE [LARGE SCALE GENOMIC DNA]</scope>
    <source>
        <strain evidence="2">JCM 4733</strain>
    </source>
</reference>
<accession>A0ABQ3CEG7</accession>
<proteinExistence type="predicted"/>
<organism evidence="1 2">
    <name type="scientific">Streptomyces canarius</name>
    <dbReference type="NCBI Taxonomy" id="285453"/>
    <lineage>
        <taxon>Bacteria</taxon>
        <taxon>Bacillati</taxon>
        <taxon>Actinomycetota</taxon>
        <taxon>Actinomycetes</taxon>
        <taxon>Kitasatosporales</taxon>
        <taxon>Streptomycetaceae</taxon>
        <taxon>Streptomyces</taxon>
    </lineage>
</organism>
<name>A0ABQ3CEG7_9ACTN</name>
<protein>
    <submittedName>
        <fullName evidence="1">Uncharacterized protein</fullName>
    </submittedName>
</protein>